<dbReference type="PANTHER" id="PTHR33939">
    <property type="entry name" value="PROTEIN CBG22215"/>
    <property type="match status" value="1"/>
</dbReference>
<dbReference type="EMBL" id="JALNTZ010000002">
    <property type="protein sequence ID" value="KAJ3662147.1"/>
    <property type="molecule type" value="Genomic_DNA"/>
</dbReference>
<dbReference type="Proteomes" id="UP001168821">
    <property type="component" value="Unassembled WGS sequence"/>
</dbReference>
<feature type="domain" description="Tc1-like transposase DDE" evidence="1">
    <location>
        <begin position="109"/>
        <end position="236"/>
    </location>
</feature>
<gene>
    <name evidence="2" type="ORF">Zmor_006505</name>
</gene>
<evidence type="ECO:0000313" key="2">
    <source>
        <dbReference type="EMBL" id="KAJ3662147.1"/>
    </source>
</evidence>
<name>A0AA38ISE5_9CUCU</name>
<organism evidence="2 3">
    <name type="scientific">Zophobas morio</name>
    <dbReference type="NCBI Taxonomy" id="2755281"/>
    <lineage>
        <taxon>Eukaryota</taxon>
        <taxon>Metazoa</taxon>
        <taxon>Ecdysozoa</taxon>
        <taxon>Arthropoda</taxon>
        <taxon>Hexapoda</taxon>
        <taxon>Insecta</taxon>
        <taxon>Pterygota</taxon>
        <taxon>Neoptera</taxon>
        <taxon>Endopterygota</taxon>
        <taxon>Coleoptera</taxon>
        <taxon>Polyphaga</taxon>
        <taxon>Cucujiformia</taxon>
        <taxon>Tenebrionidae</taxon>
        <taxon>Zophobas</taxon>
    </lineage>
</organism>
<dbReference type="InterPro" id="IPR038717">
    <property type="entry name" value="Tc1-like_DDE_dom"/>
</dbReference>
<dbReference type="Gene3D" id="3.30.420.10">
    <property type="entry name" value="Ribonuclease H-like superfamily/Ribonuclease H"/>
    <property type="match status" value="1"/>
</dbReference>
<proteinExistence type="predicted"/>
<keyword evidence="3" id="KW-1185">Reference proteome</keyword>
<protein>
    <recommendedName>
        <fullName evidence="1">Tc1-like transposase DDE domain-containing protein</fullName>
    </recommendedName>
</protein>
<accession>A0AA38ISE5</accession>
<dbReference type="PANTHER" id="PTHR33939:SF1">
    <property type="entry name" value="DUF4371 DOMAIN-CONTAINING PROTEIN"/>
    <property type="match status" value="1"/>
</dbReference>
<dbReference type="InterPro" id="IPR036397">
    <property type="entry name" value="RNaseH_sf"/>
</dbReference>
<evidence type="ECO:0000313" key="3">
    <source>
        <dbReference type="Proteomes" id="UP001168821"/>
    </source>
</evidence>
<sequence>MGYRYKKVNNRKILIEGPRLQSQKIKFLRQYLQLVDQNVTFVFLDETWIYEHGSAVRRWVFEGDRRGMPEKVCMNEGKRFTILHAGGKFGFLEGCDLFLDSKVDSRDYHKTMTGDLFKQWTEQQLIPNVKQMSGKVVVIMDNAPYHSVHAEQLPNFSWKKSKLQLWLHQNEIPFDSNLTKKQLYEIIKPNILSRKKYLIDELLSKNGIQVLRLPPYHCQYNPIEMVWGFCKQYYNKHILEQPSGKLKVANLWKKALSKYTPEMWLNSVKHCEQIIKEDWVRLMGNESVQDIPPIIISLADSDDESIISFRSESADDISLEDENLLECSEEEDERKMVCKDEQMICLLETTESENQSDVELLTVEFVD</sequence>
<evidence type="ECO:0000259" key="1">
    <source>
        <dbReference type="Pfam" id="PF13358"/>
    </source>
</evidence>
<dbReference type="AlphaFoldDB" id="A0AA38ISE5"/>
<dbReference type="Pfam" id="PF13358">
    <property type="entry name" value="DDE_3"/>
    <property type="match status" value="1"/>
</dbReference>
<dbReference type="GO" id="GO:0003676">
    <property type="term" value="F:nucleic acid binding"/>
    <property type="evidence" value="ECO:0007669"/>
    <property type="project" value="InterPro"/>
</dbReference>
<comment type="caution">
    <text evidence="2">The sequence shown here is derived from an EMBL/GenBank/DDBJ whole genome shotgun (WGS) entry which is preliminary data.</text>
</comment>
<reference evidence="2" key="1">
    <citation type="journal article" date="2023" name="G3 (Bethesda)">
        <title>Whole genome assemblies of Zophobas morio and Tenebrio molitor.</title>
        <authorList>
            <person name="Kaur S."/>
            <person name="Stinson S.A."/>
            <person name="diCenzo G.C."/>
        </authorList>
    </citation>
    <scope>NUCLEOTIDE SEQUENCE</scope>
    <source>
        <strain evidence="2">QUZm001</strain>
    </source>
</reference>